<organism evidence="7 8">
    <name type="scientific">Cucurbitaria berberidis CBS 394.84</name>
    <dbReference type="NCBI Taxonomy" id="1168544"/>
    <lineage>
        <taxon>Eukaryota</taxon>
        <taxon>Fungi</taxon>
        <taxon>Dikarya</taxon>
        <taxon>Ascomycota</taxon>
        <taxon>Pezizomycotina</taxon>
        <taxon>Dothideomycetes</taxon>
        <taxon>Pleosporomycetidae</taxon>
        <taxon>Pleosporales</taxon>
        <taxon>Pleosporineae</taxon>
        <taxon>Cucurbitariaceae</taxon>
        <taxon>Cucurbitaria</taxon>
    </lineage>
</organism>
<name>A0A9P4L9T6_9PLEO</name>
<accession>A0A9P4L9T6</accession>
<feature type="region of interest" description="Disordered" evidence="5">
    <location>
        <begin position="71"/>
        <end position="109"/>
    </location>
</feature>
<sequence length="145" mass="15345">MFTSWKCDPKDEDVVLAAQEIPFDPVTRRTTGVKACSLCRVKKLRCNGDKSGCQRCKTQGLECNYTDTVRRKRTGDSSATTASPKSMDHSDTQKASSTSTTTSSTAVSTSSFSFEHGATASASVTTRTIAISVSTTAAVTATGAR</sequence>
<evidence type="ECO:0000256" key="3">
    <source>
        <dbReference type="ARBA" id="ARBA00023163"/>
    </source>
</evidence>
<keyword evidence="2" id="KW-0238">DNA-binding</keyword>
<reference evidence="7" key="1">
    <citation type="submission" date="2020-01" db="EMBL/GenBank/DDBJ databases">
        <authorList>
            <consortium name="DOE Joint Genome Institute"/>
            <person name="Haridas S."/>
            <person name="Albert R."/>
            <person name="Binder M."/>
            <person name="Bloem J."/>
            <person name="Labutti K."/>
            <person name="Salamov A."/>
            <person name="Andreopoulos B."/>
            <person name="Baker S.E."/>
            <person name="Barry K."/>
            <person name="Bills G."/>
            <person name="Bluhm B.H."/>
            <person name="Cannon C."/>
            <person name="Castanera R."/>
            <person name="Culley D.E."/>
            <person name="Daum C."/>
            <person name="Ezra D."/>
            <person name="Gonzalez J.B."/>
            <person name="Henrissat B."/>
            <person name="Kuo A."/>
            <person name="Liang C."/>
            <person name="Lipzen A."/>
            <person name="Lutzoni F."/>
            <person name="Magnuson J."/>
            <person name="Mondo S."/>
            <person name="Nolan M."/>
            <person name="Ohm R."/>
            <person name="Pangilinan J."/>
            <person name="Park H.-J."/>
            <person name="Ramirez L."/>
            <person name="Alfaro M."/>
            <person name="Sun H."/>
            <person name="Tritt A."/>
            <person name="Yoshinaga Y."/>
            <person name="Zwiers L.-H."/>
            <person name="Turgeon B.G."/>
            <person name="Goodwin S.B."/>
            <person name="Spatafora J.W."/>
            <person name="Crous P.W."/>
            <person name="Grigoriev I.V."/>
        </authorList>
    </citation>
    <scope>NUCLEOTIDE SEQUENCE</scope>
    <source>
        <strain evidence="7">CBS 394.84</strain>
    </source>
</reference>
<evidence type="ECO:0000256" key="5">
    <source>
        <dbReference type="SAM" id="MobiDB-lite"/>
    </source>
</evidence>
<dbReference type="AlphaFoldDB" id="A0A9P4L9T6"/>
<dbReference type="GO" id="GO:0005634">
    <property type="term" value="C:nucleus"/>
    <property type="evidence" value="ECO:0007669"/>
    <property type="project" value="TreeGrafter"/>
</dbReference>
<dbReference type="InterPro" id="IPR036864">
    <property type="entry name" value="Zn2-C6_fun-type_DNA-bd_sf"/>
</dbReference>
<dbReference type="GO" id="GO:0000435">
    <property type="term" value="P:positive regulation of transcription from RNA polymerase II promoter by galactose"/>
    <property type="evidence" value="ECO:0007669"/>
    <property type="project" value="TreeGrafter"/>
</dbReference>
<dbReference type="InterPro" id="IPR051127">
    <property type="entry name" value="Fungal_SecMet_Regulators"/>
</dbReference>
<evidence type="ECO:0000256" key="1">
    <source>
        <dbReference type="ARBA" id="ARBA00023015"/>
    </source>
</evidence>
<dbReference type="Gene3D" id="4.10.240.10">
    <property type="entry name" value="Zn(2)-C6 fungal-type DNA-binding domain"/>
    <property type="match status" value="1"/>
</dbReference>
<keyword evidence="1" id="KW-0805">Transcription regulation</keyword>
<dbReference type="CDD" id="cd00067">
    <property type="entry name" value="GAL4"/>
    <property type="match status" value="1"/>
</dbReference>
<feature type="domain" description="Zn(2)-C6 fungal-type" evidence="6">
    <location>
        <begin position="35"/>
        <end position="65"/>
    </location>
</feature>
<dbReference type="SMART" id="SM00066">
    <property type="entry name" value="GAL4"/>
    <property type="match status" value="1"/>
</dbReference>
<dbReference type="Pfam" id="PF00172">
    <property type="entry name" value="Zn_clus"/>
    <property type="match status" value="1"/>
</dbReference>
<feature type="compositionally biased region" description="Low complexity" evidence="5">
    <location>
        <begin position="95"/>
        <end position="109"/>
    </location>
</feature>
<gene>
    <name evidence="7" type="ORF">K460DRAFT_352518</name>
</gene>
<dbReference type="PROSITE" id="PS50048">
    <property type="entry name" value="ZN2_CY6_FUNGAL_2"/>
    <property type="match status" value="1"/>
</dbReference>
<dbReference type="GeneID" id="63848911"/>
<dbReference type="OrthoDB" id="5069333at2759"/>
<dbReference type="GO" id="GO:0000981">
    <property type="term" value="F:DNA-binding transcription factor activity, RNA polymerase II-specific"/>
    <property type="evidence" value="ECO:0007669"/>
    <property type="project" value="InterPro"/>
</dbReference>
<evidence type="ECO:0000256" key="2">
    <source>
        <dbReference type="ARBA" id="ARBA00023125"/>
    </source>
</evidence>
<proteinExistence type="predicted"/>
<dbReference type="PROSITE" id="PS00463">
    <property type="entry name" value="ZN2_CY6_FUNGAL_1"/>
    <property type="match status" value="1"/>
</dbReference>
<dbReference type="SUPFAM" id="SSF57701">
    <property type="entry name" value="Zn2/Cys6 DNA-binding domain"/>
    <property type="match status" value="1"/>
</dbReference>
<comment type="caution">
    <text evidence="7">The sequence shown here is derived from an EMBL/GenBank/DDBJ whole genome shotgun (WGS) entry which is preliminary data.</text>
</comment>
<evidence type="ECO:0000256" key="4">
    <source>
        <dbReference type="ARBA" id="ARBA00023242"/>
    </source>
</evidence>
<keyword evidence="3" id="KW-0804">Transcription</keyword>
<dbReference type="Proteomes" id="UP000800039">
    <property type="component" value="Unassembled WGS sequence"/>
</dbReference>
<evidence type="ECO:0000313" key="8">
    <source>
        <dbReference type="Proteomes" id="UP000800039"/>
    </source>
</evidence>
<dbReference type="GO" id="GO:0000978">
    <property type="term" value="F:RNA polymerase II cis-regulatory region sequence-specific DNA binding"/>
    <property type="evidence" value="ECO:0007669"/>
    <property type="project" value="TreeGrafter"/>
</dbReference>
<dbReference type="PANTHER" id="PTHR47424:SF3">
    <property type="entry name" value="REGULATORY PROTEIN GAL4"/>
    <property type="match status" value="1"/>
</dbReference>
<keyword evidence="4" id="KW-0539">Nucleus</keyword>
<dbReference type="PANTHER" id="PTHR47424">
    <property type="entry name" value="REGULATORY PROTEIN GAL4"/>
    <property type="match status" value="1"/>
</dbReference>
<evidence type="ECO:0000313" key="7">
    <source>
        <dbReference type="EMBL" id="KAF1847370.1"/>
    </source>
</evidence>
<keyword evidence="8" id="KW-1185">Reference proteome</keyword>
<dbReference type="RefSeq" id="XP_040789933.1">
    <property type="nucleotide sequence ID" value="XM_040931659.1"/>
</dbReference>
<dbReference type="EMBL" id="ML976615">
    <property type="protein sequence ID" value="KAF1847370.1"/>
    <property type="molecule type" value="Genomic_DNA"/>
</dbReference>
<dbReference type="GO" id="GO:0008270">
    <property type="term" value="F:zinc ion binding"/>
    <property type="evidence" value="ECO:0007669"/>
    <property type="project" value="InterPro"/>
</dbReference>
<protein>
    <recommendedName>
        <fullName evidence="6">Zn(2)-C6 fungal-type domain-containing protein</fullName>
    </recommendedName>
</protein>
<evidence type="ECO:0000259" key="6">
    <source>
        <dbReference type="PROSITE" id="PS50048"/>
    </source>
</evidence>
<dbReference type="InterPro" id="IPR001138">
    <property type="entry name" value="Zn2Cys6_DnaBD"/>
</dbReference>